<evidence type="ECO:0000256" key="1">
    <source>
        <dbReference type="SAM" id="MobiDB-lite"/>
    </source>
</evidence>
<dbReference type="PANTHER" id="PTHR46113:SF1">
    <property type="entry name" value="PEPTIDASE M17 LEUCYL AMINOPEPTIDASE N-TERMINAL DOMAIN-CONTAINING PROTEIN"/>
    <property type="match status" value="1"/>
</dbReference>
<evidence type="ECO:0000313" key="2">
    <source>
        <dbReference type="Proteomes" id="UP000515158"/>
    </source>
</evidence>
<protein>
    <submittedName>
        <fullName evidence="3">Uncharacterized protein LOC117642402</fullName>
    </submittedName>
</protein>
<dbReference type="KEGG" id="tpal:117642402"/>
<name>A0A6P8ZK44_THRPL</name>
<dbReference type="OrthoDB" id="6626714at2759"/>
<accession>A0A6P8ZK44</accession>
<feature type="region of interest" description="Disordered" evidence="1">
    <location>
        <begin position="617"/>
        <end position="651"/>
    </location>
</feature>
<sequence>MPATGGRHRWLRRVRRSLRSDSLSVGAMDVSTTFDSVFRFRYNVFPPHCLPTGVDVMRVVFFNMHDLDHRMSLNESARCVGKMLRVRWLEENRASMSLNAVVTKIKKVHDTFCKVRRDESRPCYHGRLDAFKSDMNAVFDIGAKDSVGVVPARAVKRQALRQSGEVKKRQRKCQDNTPQAAGDVVKVEVEVYDSDPDPEFLPGTSLSAVPSSVCTNLDRGKVSSRAAFRTLAAKAAEDGDEHCLSHTTLWRRRREERSEAANTIRATFAPKGPQTVHWDGIKVPRLDGKRGANGKKELVERLPVVVSGSDGNEQLLSADVLPDGTGEAQATAVMTQLECWKCGEKVTVACADTTSSITGPHNGAIVILEEKLGKILIYTACRHHLLETIPKHVFHKTVEPSTSPDLGPLCTSFMNKWNSMDHTNYLPATQDSECKEFLPDDKILEILNFAKNTLKRPLIRCDYKYLLELVVIFLGEVPPTQPNGVHFRSPMALSSARFMGRIIYCLSMHMFALTGEFQVTPATLTKLRNFNLFHVMNYLEPWFSATNGIEAPLNDLRLLHNIIEHAEVNVLCSKVAREAFVNHLWYLSPHCVPFALFDDRVGHETKRAMVANLTKKVKEAKRANKSKKSKKSKKKSRGIPDRPPMRYLAGEKTPVSRLRQLRLPQFVNEHSMLFFSAFGLETSFLTKDPQEWESDPVFKENQSKLRNVQVVNDTAERSVALCKNFNGELTRDEKDFQNLLLVQKKVKSEEQDNSLRVTYFCPKLEE</sequence>
<dbReference type="PANTHER" id="PTHR46113">
    <property type="entry name" value="SNAC DOMAIN-CONTAINING PROTEIN"/>
    <property type="match status" value="1"/>
</dbReference>
<dbReference type="AlphaFoldDB" id="A0A6P8ZK44"/>
<organism evidence="3">
    <name type="scientific">Thrips palmi</name>
    <name type="common">Melon thrips</name>
    <dbReference type="NCBI Taxonomy" id="161013"/>
    <lineage>
        <taxon>Eukaryota</taxon>
        <taxon>Metazoa</taxon>
        <taxon>Ecdysozoa</taxon>
        <taxon>Arthropoda</taxon>
        <taxon>Hexapoda</taxon>
        <taxon>Insecta</taxon>
        <taxon>Pterygota</taxon>
        <taxon>Neoptera</taxon>
        <taxon>Paraneoptera</taxon>
        <taxon>Thysanoptera</taxon>
        <taxon>Terebrantia</taxon>
        <taxon>Thripoidea</taxon>
        <taxon>Thripidae</taxon>
        <taxon>Thrips</taxon>
    </lineage>
</organism>
<proteinExistence type="predicted"/>
<dbReference type="GeneID" id="117642402"/>
<dbReference type="Proteomes" id="UP000515158">
    <property type="component" value="Unplaced"/>
</dbReference>
<reference evidence="3" key="1">
    <citation type="submission" date="2025-08" db="UniProtKB">
        <authorList>
            <consortium name="RefSeq"/>
        </authorList>
    </citation>
    <scope>IDENTIFICATION</scope>
    <source>
        <tissue evidence="3">Total insect</tissue>
    </source>
</reference>
<dbReference type="RefSeq" id="XP_034236459.1">
    <property type="nucleotide sequence ID" value="XM_034380568.1"/>
</dbReference>
<feature type="compositionally biased region" description="Basic residues" evidence="1">
    <location>
        <begin position="623"/>
        <end position="637"/>
    </location>
</feature>
<keyword evidence="2" id="KW-1185">Reference proteome</keyword>
<gene>
    <name evidence="3" type="primary">LOC117642402</name>
</gene>
<dbReference type="InParanoid" id="A0A6P8ZK44"/>
<evidence type="ECO:0000313" key="3">
    <source>
        <dbReference type="RefSeq" id="XP_034236459.1"/>
    </source>
</evidence>